<organism evidence="1 3">
    <name type="scientific">Rathayibacter rathayi</name>
    <name type="common">Corynebacterium rathayi</name>
    <dbReference type="NCBI Taxonomy" id="33887"/>
    <lineage>
        <taxon>Bacteria</taxon>
        <taxon>Bacillati</taxon>
        <taxon>Actinomycetota</taxon>
        <taxon>Actinomycetes</taxon>
        <taxon>Micrococcales</taxon>
        <taxon>Microbacteriaceae</taxon>
        <taxon>Rathayibacter</taxon>
    </lineage>
</organism>
<sequence>MTGRRLHIERTARGIVLRYAIADVPAVIHLGAREAERGGASLTLPDEEIVAIDGRYHVERRAPLAVES</sequence>
<gene>
    <name evidence="1" type="ORF">C5C04_00475</name>
    <name evidence="2" type="ORF">C5C40_00480</name>
</gene>
<comment type="caution">
    <text evidence="1">The sequence shown here is derived from an EMBL/GenBank/DDBJ whole genome shotgun (WGS) entry which is preliminary data.</text>
</comment>
<dbReference type="GeneID" id="49820408"/>
<dbReference type="AlphaFoldDB" id="A0ABD6WCB3"/>
<evidence type="ECO:0000313" key="2">
    <source>
        <dbReference type="EMBL" id="PPH79805.1"/>
    </source>
</evidence>
<dbReference type="KEGG" id="rry:C1O28_07995"/>
<name>A0ABD6WCB3_RATRA</name>
<dbReference type="Proteomes" id="UP000237881">
    <property type="component" value="Unassembled WGS sequence"/>
</dbReference>
<dbReference type="Proteomes" id="UP000239698">
    <property type="component" value="Unassembled WGS sequence"/>
</dbReference>
<evidence type="ECO:0000313" key="4">
    <source>
        <dbReference type="Proteomes" id="UP000239698"/>
    </source>
</evidence>
<dbReference type="EMBL" id="PSUL01000001">
    <property type="protein sequence ID" value="PPF16294.1"/>
    <property type="molecule type" value="Genomic_DNA"/>
</dbReference>
<evidence type="ECO:0000313" key="3">
    <source>
        <dbReference type="Proteomes" id="UP000237881"/>
    </source>
</evidence>
<accession>A0ABD6WCB3</accession>
<dbReference type="RefSeq" id="WP_097167283.1">
    <property type="nucleotide sequence ID" value="NZ_CP028129.1"/>
</dbReference>
<reference evidence="3 4" key="1">
    <citation type="submission" date="2018-02" db="EMBL/GenBank/DDBJ databases">
        <title>Bacteriophage NCPPB3778 and a type I-E CRISPR drive the evolution of the US Biological Select Agent, Rathayibacter toxicus.</title>
        <authorList>
            <person name="Davis E.W.II."/>
            <person name="Tabima J.F."/>
            <person name="Weisberg A.J."/>
            <person name="Lopes L.D."/>
            <person name="Wiseman M.S."/>
            <person name="Wiseman M.S."/>
            <person name="Pupko T."/>
            <person name="Belcher M.S."/>
            <person name="Sechler A.J."/>
            <person name="Tancos M.A."/>
            <person name="Schroeder B.K."/>
            <person name="Murray T.D."/>
            <person name="Luster D.G."/>
            <person name="Schneider W.L."/>
            <person name="Rogers E."/>
            <person name="Andreote F.D."/>
            <person name="Grunwald N.J."/>
            <person name="Putnam M.L."/>
            <person name="Chang J.H."/>
        </authorList>
    </citation>
    <scope>NUCLEOTIDE SEQUENCE [LARGE SCALE GENOMIC DNA]</scope>
    <source>
        <strain evidence="2 4">AY1D6</strain>
        <strain evidence="1 3">AY1I9</strain>
    </source>
</reference>
<dbReference type="EMBL" id="PSVT01000001">
    <property type="protein sequence ID" value="PPH79805.1"/>
    <property type="molecule type" value="Genomic_DNA"/>
</dbReference>
<protein>
    <submittedName>
        <fullName evidence="1">Uncharacterized protein</fullName>
    </submittedName>
</protein>
<proteinExistence type="predicted"/>
<evidence type="ECO:0000313" key="1">
    <source>
        <dbReference type="EMBL" id="PPF16294.1"/>
    </source>
</evidence>
<keyword evidence="4" id="KW-1185">Reference proteome</keyword>